<evidence type="ECO:0000313" key="2">
    <source>
        <dbReference type="EnsemblPlants" id="KEH29629"/>
    </source>
</evidence>
<dbReference type="Proteomes" id="UP000002051">
    <property type="component" value="Chromosome 4"/>
</dbReference>
<reference evidence="1 3" key="1">
    <citation type="journal article" date="2011" name="Nature">
        <title>The Medicago genome provides insight into the evolution of rhizobial symbioses.</title>
        <authorList>
            <person name="Young N.D."/>
            <person name="Debelle F."/>
            <person name="Oldroyd G.E."/>
            <person name="Geurts R."/>
            <person name="Cannon S.B."/>
            <person name="Udvardi M.K."/>
            <person name="Benedito V.A."/>
            <person name="Mayer K.F."/>
            <person name="Gouzy J."/>
            <person name="Schoof H."/>
            <person name="Van de Peer Y."/>
            <person name="Proost S."/>
            <person name="Cook D.R."/>
            <person name="Meyers B.C."/>
            <person name="Spannagl M."/>
            <person name="Cheung F."/>
            <person name="De Mita S."/>
            <person name="Krishnakumar V."/>
            <person name="Gundlach H."/>
            <person name="Zhou S."/>
            <person name="Mudge J."/>
            <person name="Bharti A.K."/>
            <person name="Murray J.D."/>
            <person name="Naoumkina M.A."/>
            <person name="Rosen B."/>
            <person name="Silverstein K.A."/>
            <person name="Tang H."/>
            <person name="Rombauts S."/>
            <person name="Zhao P.X."/>
            <person name="Zhou P."/>
            <person name="Barbe V."/>
            <person name="Bardou P."/>
            <person name="Bechner M."/>
            <person name="Bellec A."/>
            <person name="Berger A."/>
            <person name="Berges H."/>
            <person name="Bidwell S."/>
            <person name="Bisseling T."/>
            <person name="Choisne N."/>
            <person name="Couloux A."/>
            <person name="Denny R."/>
            <person name="Deshpande S."/>
            <person name="Dai X."/>
            <person name="Doyle J.J."/>
            <person name="Dudez A.M."/>
            <person name="Farmer A.D."/>
            <person name="Fouteau S."/>
            <person name="Franken C."/>
            <person name="Gibelin C."/>
            <person name="Gish J."/>
            <person name="Goldstein S."/>
            <person name="Gonzalez A.J."/>
            <person name="Green P.J."/>
            <person name="Hallab A."/>
            <person name="Hartog M."/>
            <person name="Hua A."/>
            <person name="Humphray S.J."/>
            <person name="Jeong D.H."/>
            <person name="Jing Y."/>
            <person name="Jocker A."/>
            <person name="Kenton S.M."/>
            <person name="Kim D.J."/>
            <person name="Klee K."/>
            <person name="Lai H."/>
            <person name="Lang C."/>
            <person name="Lin S."/>
            <person name="Macmil S.L."/>
            <person name="Magdelenat G."/>
            <person name="Matthews L."/>
            <person name="McCorrison J."/>
            <person name="Monaghan E.L."/>
            <person name="Mun J.H."/>
            <person name="Najar F.Z."/>
            <person name="Nicholson C."/>
            <person name="Noirot C."/>
            <person name="O'Bleness M."/>
            <person name="Paule C.R."/>
            <person name="Poulain J."/>
            <person name="Prion F."/>
            <person name="Qin B."/>
            <person name="Qu C."/>
            <person name="Retzel E.F."/>
            <person name="Riddle C."/>
            <person name="Sallet E."/>
            <person name="Samain S."/>
            <person name="Samson N."/>
            <person name="Sanders I."/>
            <person name="Saurat O."/>
            <person name="Scarpelli C."/>
            <person name="Schiex T."/>
            <person name="Segurens B."/>
            <person name="Severin A.J."/>
            <person name="Sherrier D.J."/>
            <person name="Shi R."/>
            <person name="Sims S."/>
            <person name="Singer S.R."/>
            <person name="Sinharoy S."/>
            <person name="Sterck L."/>
            <person name="Viollet A."/>
            <person name="Wang B.B."/>
            <person name="Wang K."/>
            <person name="Wang M."/>
            <person name="Wang X."/>
            <person name="Warfsmann J."/>
            <person name="Weissenbach J."/>
            <person name="White D.D."/>
            <person name="White J.D."/>
            <person name="Wiley G.B."/>
            <person name="Wincker P."/>
            <person name="Xing Y."/>
            <person name="Yang L."/>
            <person name="Yao Z."/>
            <person name="Ying F."/>
            <person name="Zhai J."/>
            <person name="Zhou L."/>
            <person name="Zuber A."/>
            <person name="Denarie J."/>
            <person name="Dixon R.A."/>
            <person name="May G.D."/>
            <person name="Schwartz D.C."/>
            <person name="Rogers J."/>
            <person name="Quetier F."/>
            <person name="Town C.D."/>
            <person name="Roe B.A."/>
        </authorList>
    </citation>
    <scope>NUCLEOTIDE SEQUENCE [LARGE SCALE GENOMIC DNA]</scope>
    <source>
        <strain evidence="1">A17</strain>
        <strain evidence="2 3">cv. Jemalong A17</strain>
    </source>
</reference>
<gene>
    <name evidence="1" type="ordered locus">MTR_4g046153</name>
</gene>
<sequence>MVSESGSRYIGQSANKILLLNHPPFIFWLHMSDPECEREFTQKIAKKLARNPGECPGSPGLRTAPECGHLTYRKLVLQGCV</sequence>
<name>A0A072UIN8_MEDTR</name>
<keyword evidence="3" id="KW-1185">Reference proteome</keyword>
<organism evidence="1 3">
    <name type="scientific">Medicago truncatula</name>
    <name type="common">Barrel medic</name>
    <name type="synonym">Medicago tribuloides</name>
    <dbReference type="NCBI Taxonomy" id="3880"/>
    <lineage>
        <taxon>Eukaryota</taxon>
        <taxon>Viridiplantae</taxon>
        <taxon>Streptophyta</taxon>
        <taxon>Embryophyta</taxon>
        <taxon>Tracheophyta</taxon>
        <taxon>Spermatophyta</taxon>
        <taxon>Magnoliopsida</taxon>
        <taxon>eudicotyledons</taxon>
        <taxon>Gunneridae</taxon>
        <taxon>Pentapetalae</taxon>
        <taxon>rosids</taxon>
        <taxon>fabids</taxon>
        <taxon>Fabales</taxon>
        <taxon>Fabaceae</taxon>
        <taxon>Papilionoideae</taxon>
        <taxon>50 kb inversion clade</taxon>
        <taxon>NPAAA clade</taxon>
        <taxon>Hologalegina</taxon>
        <taxon>IRL clade</taxon>
        <taxon>Trifolieae</taxon>
        <taxon>Medicago</taxon>
    </lineage>
</organism>
<accession>A0A072UIN8</accession>
<dbReference type="AlphaFoldDB" id="A0A072UIN8"/>
<dbReference type="EnsemblPlants" id="KEH29629">
    <property type="protein sequence ID" value="KEH29629"/>
    <property type="gene ID" value="MTR_4g046153"/>
</dbReference>
<protein>
    <submittedName>
        <fullName evidence="1 2">Uncharacterized protein</fullName>
    </submittedName>
</protein>
<reference evidence="2" key="3">
    <citation type="submission" date="2015-04" db="UniProtKB">
        <authorList>
            <consortium name="EnsemblPlants"/>
        </authorList>
    </citation>
    <scope>IDENTIFICATION</scope>
    <source>
        <strain evidence="2">cv. Jemalong A17</strain>
    </source>
</reference>
<reference evidence="1 3" key="2">
    <citation type="journal article" date="2014" name="BMC Genomics">
        <title>An improved genome release (version Mt4.0) for the model legume Medicago truncatula.</title>
        <authorList>
            <person name="Tang H."/>
            <person name="Krishnakumar V."/>
            <person name="Bidwell S."/>
            <person name="Rosen B."/>
            <person name="Chan A."/>
            <person name="Zhou S."/>
            <person name="Gentzbittel L."/>
            <person name="Childs K.L."/>
            <person name="Yandell M."/>
            <person name="Gundlach H."/>
            <person name="Mayer K.F."/>
            <person name="Schwartz D.C."/>
            <person name="Town C.D."/>
        </authorList>
    </citation>
    <scope>GENOME REANNOTATION</scope>
    <source>
        <strain evidence="1">A17</strain>
        <strain evidence="2 3">cv. Jemalong A17</strain>
    </source>
</reference>
<proteinExistence type="predicted"/>
<evidence type="ECO:0000313" key="1">
    <source>
        <dbReference type="EMBL" id="KEH29629.1"/>
    </source>
</evidence>
<dbReference type="HOGENOM" id="CLU_2577460_0_0_1"/>
<dbReference type="EMBL" id="CM001220">
    <property type="protein sequence ID" value="KEH29629.1"/>
    <property type="molecule type" value="Genomic_DNA"/>
</dbReference>
<evidence type="ECO:0000313" key="3">
    <source>
        <dbReference type="Proteomes" id="UP000002051"/>
    </source>
</evidence>